<evidence type="ECO:0008006" key="3">
    <source>
        <dbReference type="Google" id="ProtNLM"/>
    </source>
</evidence>
<name>A0A285ZXS2_9SPHI</name>
<dbReference type="Proteomes" id="UP000219281">
    <property type="component" value="Unassembled WGS sequence"/>
</dbReference>
<proteinExistence type="predicted"/>
<sequence>MEEHNSEIKHIKFTAFRAVDDREACMSFVEGHKRVLEIFGITQITSAKADWVLNPDVYVMLVTDEDTGKVLGGGRVHKANGINRLPVEEAVGYMDENIYKMVDARTAAGTGEVAGVWNSFEVAGLGIGSLYLSIACVAYSAFVGITSLFGLAAPATYRNVYNGGFRPIMELGNNGKFYYPKDDMIATVMFNEDTINLPITVDAQKGIGLEMRKNLIHEHEVVSKRGDVVKLTFDLSRKNDN</sequence>
<dbReference type="AlphaFoldDB" id="A0A285ZXS2"/>
<accession>A0A285ZXS2</accession>
<reference evidence="2" key="1">
    <citation type="submission" date="2017-09" db="EMBL/GenBank/DDBJ databases">
        <authorList>
            <person name="Varghese N."/>
            <person name="Submissions S."/>
        </authorList>
    </citation>
    <scope>NUCLEOTIDE SEQUENCE [LARGE SCALE GENOMIC DNA]</scope>
    <source>
        <strain evidence="2">CGMCC 1.12803</strain>
    </source>
</reference>
<evidence type="ECO:0000313" key="2">
    <source>
        <dbReference type="Proteomes" id="UP000219281"/>
    </source>
</evidence>
<protein>
    <recommendedName>
        <fullName evidence="3">N-acetyltransferase domain-containing protein</fullName>
    </recommendedName>
</protein>
<dbReference type="OrthoDB" id="660041at2"/>
<evidence type="ECO:0000313" key="1">
    <source>
        <dbReference type="EMBL" id="SOD14451.1"/>
    </source>
</evidence>
<dbReference type="RefSeq" id="WP_138765781.1">
    <property type="nucleotide sequence ID" value="NZ_OCMT01000002.1"/>
</dbReference>
<keyword evidence="2" id="KW-1185">Reference proteome</keyword>
<organism evidence="1 2">
    <name type="scientific">Pedobacter xixiisoli</name>
    <dbReference type="NCBI Taxonomy" id="1476464"/>
    <lineage>
        <taxon>Bacteria</taxon>
        <taxon>Pseudomonadati</taxon>
        <taxon>Bacteroidota</taxon>
        <taxon>Sphingobacteriia</taxon>
        <taxon>Sphingobacteriales</taxon>
        <taxon>Sphingobacteriaceae</taxon>
        <taxon>Pedobacter</taxon>
    </lineage>
</organism>
<dbReference type="EMBL" id="OCMT01000002">
    <property type="protein sequence ID" value="SOD14451.1"/>
    <property type="molecule type" value="Genomic_DNA"/>
</dbReference>
<gene>
    <name evidence="1" type="ORF">SAMN06297358_1581</name>
</gene>